<reference evidence="1 2" key="1">
    <citation type="submission" date="2020-04" db="EMBL/GenBank/DDBJ databases">
        <title>Perkinsus olseni comparative genomics.</title>
        <authorList>
            <person name="Bogema D.R."/>
        </authorList>
    </citation>
    <scope>NUCLEOTIDE SEQUENCE [LARGE SCALE GENOMIC DNA]</scope>
    <source>
        <strain evidence="1">ATCC PRA-205</strain>
    </source>
</reference>
<proteinExistence type="predicted"/>
<dbReference type="AlphaFoldDB" id="A0A7J6UFS6"/>
<comment type="caution">
    <text evidence="1">The sequence shown here is derived from an EMBL/GenBank/DDBJ whole genome shotgun (WGS) entry which is preliminary data.</text>
</comment>
<accession>A0A7J6UFS6</accession>
<name>A0A7J6UFS6_PEROL</name>
<sequence>MLQLSSDRDASVKTADSIRIMESGVATLKRWGRQAQAWRLLLPMAQISDDKKYLDEASQVIEGLPEAEHDLAKQAVTHSTVLFHTQVLGYTVPSIRFLCLPSAAFAAINRQRISFKFISVMQPTEVVQQSPLARSPLAVDQDCA</sequence>
<feature type="non-terminal residue" evidence="1">
    <location>
        <position position="144"/>
    </location>
</feature>
<dbReference type="Proteomes" id="UP000574390">
    <property type="component" value="Unassembled WGS sequence"/>
</dbReference>
<protein>
    <submittedName>
        <fullName evidence="1">Uncharacterized protein</fullName>
    </submittedName>
</protein>
<dbReference type="EMBL" id="JABANM010000359">
    <property type="protein sequence ID" value="KAF4756102.1"/>
    <property type="molecule type" value="Genomic_DNA"/>
</dbReference>
<evidence type="ECO:0000313" key="2">
    <source>
        <dbReference type="Proteomes" id="UP000574390"/>
    </source>
</evidence>
<organism evidence="1 2">
    <name type="scientific">Perkinsus olseni</name>
    <name type="common">Perkinsus atlanticus</name>
    <dbReference type="NCBI Taxonomy" id="32597"/>
    <lineage>
        <taxon>Eukaryota</taxon>
        <taxon>Sar</taxon>
        <taxon>Alveolata</taxon>
        <taxon>Perkinsozoa</taxon>
        <taxon>Perkinsea</taxon>
        <taxon>Perkinsida</taxon>
        <taxon>Perkinsidae</taxon>
        <taxon>Perkinsus</taxon>
    </lineage>
</organism>
<evidence type="ECO:0000313" key="1">
    <source>
        <dbReference type="EMBL" id="KAF4756102.1"/>
    </source>
</evidence>
<gene>
    <name evidence="1" type="ORF">FOZ62_012935</name>
</gene>